<dbReference type="OrthoDB" id="4142200at2759"/>
<dbReference type="InterPro" id="IPR005828">
    <property type="entry name" value="MFS_sugar_transport-like"/>
</dbReference>
<dbReference type="FunFam" id="1.20.1250.20:FF:000218">
    <property type="entry name" value="facilitated trehalose transporter Tret1"/>
    <property type="match status" value="1"/>
</dbReference>
<keyword evidence="3" id="KW-1003">Cell membrane</keyword>
<evidence type="ECO:0000313" key="12">
    <source>
        <dbReference type="Proteomes" id="UP000625711"/>
    </source>
</evidence>
<accession>A0A834I1V9</accession>
<evidence type="ECO:0000256" key="9">
    <source>
        <dbReference type="SAM" id="Phobius"/>
    </source>
</evidence>
<keyword evidence="2" id="KW-0813">Transport</keyword>
<keyword evidence="5 9" id="KW-0812">Transmembrane</keyword>
<evidence type="ECO:0000256" key="1">
    <source>
        <dbReference type="ARBA" id="ARBA00004651"/>
    </source>
</evidence>
<feature type="transmembrane region" description="Helical" evidence="9">
    <location>
        <begin position="289"/>
        <end position="307"/>
    </location>
</feature>
<feature type="transmembrane region" description="Helical" evidence="9">
    <location>
        <begin position="389"/>
        <end position="412"/>
    </location>
</feature>
<feature type="transmembrane region" description="Helical" evidence="9">
    <location>
        <begin position="145"/>
        <end position="164"/>
    </location>
</feature>
<dbReference type="Gene3D" id="1.20.1250.20">
    <property type="entry name" value="MFS general substrate transporter like domains"/>
    <property type="match status" value="2"/>
</dbReference>
<keyword evidence="6 9" id="KW-1133">Transmembrane helix</keyword>
<feature type="transmembrane region" description="Helical" evidence="9">
    <location>
        <begin position="9"/>
        <end position="32"/>
    </location>
</feature>
<protein>
    <recommendedName>
        <fullName evidence="10">Major facilitator superfamily (MFS) profile domain-containing protein</fullName>
    </recommendedName>
</protein>
<evidence type="ECO:0000256" key="6">
    <source>
        <dbReference type="ARBA" id="ARBA00022989"/>
    </source>
</evidence>
<feature type="transmembrane region" description="Helical" evidence="9">
    <location>
        <begin position="418"/>
        <end position="440"/>
    </location>
</feature>
<keyword evidence="4" id="KW-0762">Sugar transport</keyword>
<comment type="caution">
    <text evidence="11">The sequence shown here is derived from an EMBL/GenBank/DDBJ whole genome shotgun (WGS) entry which is preliminary data.</text>
</comment>
<dbReference type="GO" id="GO:0022857">
    <property type="term" value="F:transmembrane transporter activity"/>
    <property type="evidence" value="ECO:0007669"/>
    <property type="project" value="InterPro"/>
</dbReference>
<gene>
    <name evidence="11" type="ORF">GWI33_016364</name>
</gene>
<organism evidence="11 12">
    <name type="scientific">Rhynchophorus ferrugineus</name>
    <name type="common">Red palm weevil</name>
    <name type="synonym">Curculio ferrugineus</name>
    <dbReference type="NCBI Taxonomy" id="354439"/>
    <lineage>
        <taxon>Eukaryota</taxon>
        <taxon>Metazoa</taxon>
        <taxon>Ecdysozoa</taxon>
        <taxon>Arthropoda</taxon>
        <taxon>Hexapoda</taxon>
        <taxon>Insecta</taxon>
        <taxon>Pterygota</taxon>
        <taxon>Neoptera</taxon>
        <taxon>Endopterygota</taxon>
        <taxon>Coleoptera</taxon>
        <taxon>Polyphaga</taxon>
        <taxon>Cucujiformia</taxon>
        <taxon>Curculionidae</taxon>
        <taxon>Dryophthorinae</taxon>
        <taxon>Rhynchophorus</taxon>
    </lineage>
</organism>
<dbReference type="PROSITE" id="PS50850">
    <property type="entry name" value="MFS"/>
    <property type="match status" value="1"/>
</dbReference>
<dbReference type="PROSITE" id="PS00216">
    <property type="entry name" value="SUGAR_TRANSPORT_1"/>
    <property type="match status" value="1"/>
</dbReference>
<evidence type="ECO:0000256" key="8">
    <source>
        <dbReference type="ARBA" id="ARBA00023180"/>
    </source>
</evidence>
<dbReference type="PANTHER" id="PTHR48021:SF47">
    <property type="entry name" value="GH17672P"/>
    <property type="match status" value="1"/>
</dbReference>
<keyword evidence="12" id="KW-1185">Reference proteome</keyword>
<comment type="subcellular location">
    <subcellularLocation>
        <location evidence="1">Cell membrane</location>
        <topology evidence="1">Multi-pass membrane protein</topology>
    </subcellularLocation>
</comment>
<dbReference type="InterPro" id="IPR020846">
    <property type="entry name" value="MFS_dom"/>
</dbReference>
<dbReference type="PANTHER" id="PTHR48021">
    <property type="match status" value="1"/>
</dbReference>
<feature type="transmembrane region" description="Helical" evidence="9">
    <location>
        <begin position="113"/>
        <end position="133"/>
    </location>
</feature>
<dbReference type="InterPro" id="IPR036259">
    <property type="entry name" value="MFS_trans_sf"/>
</dbReference>
<name>A0A834I1V9_RHYFE</name>
<evidence type="ECO:0000259" key="10">
    <source>
        <dbReference type="PROSITE" id="PS50850"/>
    </source>
</evidence>
<feature type="transmembrane region" description="Helical" evidence="9">
    <location>
        <begin position="319"/>
        <end position="341"/>
    </location>
</feature>
<dbReference type="SUPFAM" id="SSF103473">
    <property type="entry name" value="MFS general substrate transporter"/>
    <property type="match status" value="1"/>
</dbReference>
<dbReference type="AlphaFoldDB" id="A0A834I1V9"/>
<dbReference type="GO" id="GO:0005886">
    <property type="term" value="C:plasma membrane"/>
    <property type="evidence" value="ECO:0007669"/>
    <property type="project" value="UniProtKB-SubCell"/>
</dbReference>
<dbReference type="InterPro" id="IPR050549">
    <property type="entry name" value="MFS_Trehalose_Transporter"/>
</dbReference>
<dbReference type="Pfam" id="PF00083">
    <property type="entry name" value="Sugar_tr"/>
    <property type="match status" value="1"/>
</dbReference>
<evidence type="ECO:0000256" key="2">
    <source>
        <dbReference type="ARBA" id="ARBA00022448"/>
    </source>
</evidence>
<feature type="transmembrane region" description="Helical" evidence="9">
    <location>
        <begin position="88"/>
        <end position="107"/>
    </location>
</feature>
<proteinExistence type="predicted"/>
<keyword evidence="7 9" id="KW-0472">Membrane</keyword>
<evidence type="ECO:0000256" key="3">
    <source>
        <dbReference type="ARBA" id="ARBA00022475"/>
    </source>
</evidence>
<evidence type="ECO:0000256" key="7">
    <source>
        <dbReference type="ARBA" id="ARBA00023136"/>
    </source>
</evidence>
<feature type="domain" description="Major facilitator superfamily (MFS) profile" evidence="10">
    <location>
        <begin position="10"/>
        <end position="444"/>
    </location>
</feature>
<feature type="transmembrane region" description="Helical" evidence="9">
    <location>
        <begin position="170"/>
        <end position="192"/>
    </location>
</feature>
<sequence length="460" mass="49853">MEQSPSSNYFVYFAVLAVNLISFSAGGSWSWASPVIPKLSSTDPDVNPLPRPTTTFEESWIVALMNLGAVVGPLAAGVFSERFGKKKTLLIMGLPMLASHILCTLALNVHFFLAARFLMGVGVGTVFSVVPGFVGDIAEDRNRGVLGSVLGVTNCAGILLMYTVGPFLSVRIFSFLNLIPLVLFYVVFGFFVPQSPYDVVKAGNHKQAKDILVKLRNRTSVEKELAFIVDTTEAALNEKVGLSTIFQSRGLRKGLIISNGLMVFQQFSGICAVLGYMQSIFDMSGSSIPSIYSAMIIGVVQLLANAASAQIVDAAGRKILLIISHVFSLLSLLSLGAYFYLKLSNYNVDQINWLPITSLVIYMIAFNLGLANMPWVVLSELFPSNVKSIASAITSFFCFFLSFFITMCFPFLSAAIGIAGSFWLFAGVLVCGFVFCVVLVPETKGKSILEIQNILEGNSK</sequence>
<feature type="transmembrane region" description="Helical" evidence="9">
    <location>
        <begin position="353"/>
        <end position="377"/>
    </location>
</feature>
<feature type="transmembrane region" description="Helical" evidence="9">
    <location>
        <begin position="255"/>
        <end position="277"/>
    </location>
</feature>
<dbReference type="EMBL" id="JAACXV010014070">
    <property type="protein sequence ID" value="KAF7270696.1"/>
    <property type="molecule type" value="Genomic_DNA"/>
</dbReference>
<evidence type="ECO:0000256" key="4">
    <source>
        <dbReference type="ARBA" id="ARBA00022597"/>
    </source>
</evidence>
<evidence type="ECO:0000256" key="5">
    <source>
        <dbReference type="ARBA" id="ARBA00022692"/>
    </source>
</evidence>
<keyword evidence="8" id="KW-0325">Glycoprotein</keyword>
<dbReference type="PRINTS" id="PR00171">
    <property type="entry name" value="SUGRTRNSPORT"/>
</dbReference>
<dbReference type="InterPro" id="IPR003663">
    <property type="entry name" value="Sugar/inositol_transpt"/>
</dbReference>
<feature type="transmembrane region" description="Helical" evidence="9">
    <location>
        <begin position="60"/>
        <end position="79"/>
    </location>
</feature>
<evidence type="ECO:0000313" key="11">
    <source>
        <dbReference type="EMBL" id="KAF7270696.1"/>
    </source>
</evidence>
<reference evidence="11" key="1">
    <citation type="submission" date="2020-08" db="EMBL/GenBank/DDBJ databases">
        <title>Genome sequencing and assembly of the red palm weevil Rhynchophorus ferrugineus.</title>
        <authorList>
            <person name="Dias G.B."/>
            <person name="Bergman C.M."/>
            <person name="Manee M."/>
        </authorList>
    </citation>
    <scope>NUCLEOTIDE SEQUENCE</scope>
    <source>
        <strain evidence="11">AA-2017</strain>
        <tissue evidence="11">Whole larva</tissue>
    </source>
</reference>
<dbReference type="Proteomes" id="UP000625711">
    <property type="component" value="Unassembled WGS sequence"/>
</dbReference>
<dbReference type="InterPro" id="IPR005829">
    <property type="entry name" value="Sugar_transporter_CS"/>
</dbReference>